<dbReference type="Gene3D" id="3.40.50.300">
    <property type="entry name" value="P-loop containing nucleotide triphosphate hydrolases"/>
    <property type="match status" value="1"/>
</dbReference>
<keyword evidence="4" id="KW-1185">Reference proteome</keyword>
<evidence type="ECO:0000259" key="2">
    <source>
        <dbReference type="Pfam" id="PF04466"/>
    </source>
</evidence>
<organism evidence="3 4">
    <name type="scientific">Coralloluteibacterium thermophilum</name>
    <dbReference type="NCBI Taxonomy" id="2707049"/>
    <lineage>
        <taxon>Bacteria</taxon>
        <taxon>Pseudomonadati</taxon>
        <taxon>Pseudomonadota</taxon>
        <taxon>Gammaproteobacteria</taxon>
        <taxon>Lysobacterales</taxon>
        <taxon>Lysobacteraceae</taxon>
        <taxon>Coralloluteibacterium</taxon>
    </lineage>
</organism>
<dbReference type="InterPro" id="IPR035412">
    <property type="entry name" value="Terminase_L_N"/>
</dbReference>
<evidence type="ECO:0000313" key="4">
    <source>
        <dbReference type="Proteomes" id="UP001595892"/>
    </source>
</evidence>
<feature type="region of interest" description="Disordered" evidence="1">
    <location>
        <begin position="394"/>
        <end position="422"/>
    </location>
</feature>
<accession>A0ABV9NKK2</accession>
<dbReference type="Pfam" id="PF04466">
    <property type="entry name" value="Terminase_3"/>
    <property type="match status" value="1"/>
</dbReference>
<protein>
    <submittedName>
        <fullName evidence="3">PBSX family phage terminase large subunit</fullName>
    </submittedName>
</protein>
<dbReference type="EMBL" id="JBHSGG010000032">
    <property type="protein sequence ID" value="MFC4728807.1"/>
    <property type="molecule type" value="Genomic_DNA"/>
</dbReference>
<dbReference type="InterPro" id="IPR027417">
    <property type="entry name" value="P-loop_NTPase"/>
</dbReference>
<proteinExistence type="predicted"/>
<dbReference type="InterPro" id="IPR006437">
    <property type="entry name" value="Phage_terminase_lsu"/>
</dbReference>
<comment type="caution">
    <text evidence="3">The sequence shown here is derived from an EMBL/GenBank/DDBJ whole genome shotgun (WGS) entry which is preliminary data.</text>
</comment>
<evidence type="ECO:0000313" key="3">
    <source>
        <dbReference type="EMBL" id="MFC4728807.1"/>
    </source>
</evidence>
<dbReference type="InterPro" id="IPR052380">
    <property type="entry name" value="Viral_DNA_packaging_terminase"/>
</dbReference>
<evidence type="ECO:0000256" key="1">
    <source>
        <dbReference type="SAM" id="MobiDB-lite"/>
    </source>
</evidence>
<name>A0ABV9NKK2_9GAMM</name>
<dbReference type="PANTHER" id="PTHR39184">
    <property type="match status" value="1"/>
</dbReference>
<sequence length="422" mass="47490">MSTLRLEIPAKMLPFQTHRARHKIARGGRGSAKSWSIARLLAVRGYVEPTRWLCCRETQKSIKESSHRLLADQIKALGLGRFYDVQDKLIKAPNGTEFSFVGLKEHTADSIKSYEGYDGAWIEEAHSVSERSAQVLIPTIRKAGSELWWSYNPEQEDDFVHQLAGQDDPDTLVVDINWRDNPWFPGELDKERRKLQAINDDLYQHVWEGKCRSLAGLLFKRDWFRFYDVLPSRLNLYIASDYGVTEGGGDHTEHGVWGLSPNGDLYAVDWWYGQTDPSDWIDAWIALGAQYRPLAAFEEKGVILRALDSAITKRMRETGTFIRRVPLASAGSKAERALGFAARASAGAVYLPAGKPWAMRLLNQLCAFNGEDGRQDDAVDVCSLIGRGLDSMANAAPGAAQPRSRRKDYDLDDEDELNWKAA</sequence>
<dbReference type="Proteomes" id="UP001595892">
    <property type="component" value="Unassembled WGS sequence"/>
</dbReference>
<reference evidence="4" key="1">
    <citation type="journal article" date="2019" name="Int. J. Syst. Evol. Microbiol.">
        <title>The Global Catalogue of Microorganisms (GCM) 10K type strain sequencing project: providing services to taxonomists for standard genome sequencing and annotation.</title>
        <authorList>
            <consortium name="The Broad Institute Genomics Platform"/>
            <consortium name="The Broad Institute Genome Sequencing Center for Infectious Disease"/>
            <person name="Wu L."/>
            <person name="Ma J."/>
        </authorList>
    </citation>
    <scope>NUCLEOTIDE SEQUENCE [LARGE SCALE GENOMIC DNA]</scope>
    <source>
        <strain evidence="4">CGMCC 1.13574</strain>
    </source>
</reference>
<dbReference type="RefSeq" id="WP_377004879.1">
    <property type="nucleotide sequence ID" value="NZ_JBHSGG010000032.1"/>
</dbReference>
<dbReference type="NCBIfam" id="TIGR01547">
    <property type="entry name" value="phage_term_2"/>
    <property type="match status" value="1"/>
</dbReference>
<gene>
    <name evidence="3" type="ORF">ACFO3Q_11560</name>
</gene>
<feature type="domain" description="Phage terminase large subunit N-terminal" evidence="2">
    <location>
        <begin position="20"/>
        <end position="210"/>
    </location>
</feature>
<dbReference type="PANTHER" id="PTHR39184:SF1">
    <property type="entry name" value="PBSX PHAGE TERMINASE LARGE SUBUNIT"/>
    <property type="match status" value="1"/>
</dbReference>